<organism evidence="1">
    <name type="scientific">marine metagenome</name>
    <dbReference type="NCBI Taxonomy" id="408172"/>
    <lineage>
        <taxon>unclassified sequences</taxon>
        <taxon>metagenomes</taxon>
        <taxon>ecological metagenomes</taxon>
    </lineage>
</organism>
<reference evidence="1" key="1">
    <citation type="submission" date="2018-05" db="EMBL/GenBank/DDBJ databases">
        <authorList>
            <person name="Lanie J.A."/>
            <person name="Ng W.-L."/>
            <person name="Kazmierczak K.M."/>
            <person name="Andrzejewski T.M."/>
            <person name="Davidsen T.M."/>
            <person name="Wayne K.J."/>
            <person name="Tettelin H."/>
            <person name="Glass J.I."/>
            <person name="Rusch D."/>
            <person name="Podicherti R."/>
            <person name="Tsui H.-C.T."/>
            <person name="Winkler M.E."/>
        </authorList>
    </citation>
    <scope>NUCLEOTIDE SEQUENCE</scope>
</reference>
<feature type="non-terminal residue" evidence="1">
    <location>
        <position position="1"/>
    </location>
</feature>
<dbReference type="EMBL" id="UINC01177605">
    <property type="protein sequence ID" value="SVD85338.1"/>
    <property type="molecule type" value="Genomic_DNA"/>
</dbReference>
<evidence type="ECO:0000313" key="1">
    <source>
        <dbReference type="EMBL" id="SVD85338.1"/>
    </source>
</evidence>
<gene>
    <name evidence="1" type="ORF">METZ01_LOCUS438192</name>
</gene>
<protein>
    <submittedName>
        <fullName evidence="1">Uncharacterized protein</fullName>
    </submittedName>
</protein>
<proteinExistence type="predicted"/>
<dbReference type="AlphaFoldDB" id="A0A382YS72"/>
<sequence length="38" mass="4853">YFDHRYFPEMLSKFPCVVLVETLYQHKFHFRELEFEII</sequence>
<name>A0A382YS72_9ZZZZ</name>
<accession>A0A382YS72</accession>